<feature type="region of interest" description="Disordered" evidence="1">
    <location>
        <begin position="184"/>
        <end position="219"/>
    </location>
</feature>
<proteinExistence type="predicted"/>
<sequence>MLPGIAGIMAGIGAAFEATFLSSTNDDSNAADYSFGSESFGDAASGREIFVSVSWGGDNNARTISSATIGGVSATVHDQDSIADGISQSVGAGVISAEVPSGTSGTIEVNFSGTVRSCAIGTVRVLNRSAIVDTAVDTANQGGSPATTATTINVSAKGALIAAYMNSDTDGDVIWTGVTETYDGTTSGASSSDNSRYSGALSTGLSSQSNRPVSTSQVVGGASGSALAVVSIA</sequence>
<evidence type="ECO:0000313" key="3">
    <source>
        <dbReference type="Proteomes" id="UP000215931"/>
    </source>
</evidence>
<gene>
    <name evidence="2" type="ORF">CIT31_16590</name>
</gene>
<feature type="compositionally biased region" description="Polar residues" evidence="1">
    <location>
        <begin position="184"/>
        <end position="218"/>
    </location>
</feature>
<protein>
    <submittedName>
        <fullName evidence="2">Uncharacterized protein</fullName>
    </submittedName>
</protein>
<evidence type="ECO:0000313" key="2">
    <source>
        <dbReference type="EMBL" id="PAP93984.1"/>
    </source>
</evidence>
<dbReference type="AlphaFoldDB" id="A0A271KEU4"/>
<evidence type="ECO:0000256" key="1">
    <source>
        <dbReference type="SAM" id="MobiDB-lite"/>
    </source>
</evidence>
<name>A0A271KEU4_9HYPH</name>
<dbReference type="EMBL" id="NPKH01000023">
    <property type="protein sequence ID" value="PAP93984.1"/>
    <property type="molecule type" value="Genomic_DNA"/>
</dbReference>
<comment type="caution">
    <text evidence="2">The sequence shown here is derived from an EMBL/GenBank/DDBJ whole genome shotgun (WGS) entry which is preliminary data.</text>
</comment>
<keyword evidence="3" id="KW-1185">Reference proteome</keyword>
<reference evidence="2 3" key="1">
    <citation type="submission" date="2017-08" db="EMBL/GenBank/DDBJ databases">
        <title>Mesorhizobium wenxinae sp. nov., a novel rhizobial species isolated from root nodules of chickpea (Cicer arietinum L.).</title>
        <authorList>
            <person name="Zhang J."/>
        </authorList>
    </citation>
    <scope>NUCLEOTIDE SEQUENCE [LARGE SCALE GENOMIC DNA]</scope>
    <source>
        <strain evidence="3">WYCCWR 10019</strain>
    </source>
</reference>
<dbReference type="RefSeq" id="WP_095519516.1">
    <property type="nucleotide sequence ID" value="NZ_NPKH01000023.1"/>
</dbReference>
<accession>A0A271KEU4</accession>
<organism evidence="2 3">
    <name type="scientific">Mesorhizobium wenxiniae</name>
    <dbReference type="NCBI Taxonomy" id="2014805"/>
    <lineage>
        <taxon>Bacteria</taxon>
        <taxon>Pseudomonadati</taxon>
        <taxon>Pseudomonadota</taxon>
        <taxon>Alphaproteobacteria</taxon>
        <taxon>Hyphomicrobiales</taxon>
        <taxon>Phyllobacteriaceae</taxon>
        <taxon>Mesorhizobium</taxon>
    </lineage>
</organism>
<dbReference type="Proteomes" id="UP000215931">
    <property type="component" value="Unassembled WGS sequence"/>
</dbReference>